<comment type="caution">
    <text evidence="2">The sequence shown here is derived from an EMBL/GenBank/DDBJ whole genome shotgun (WGS) entry which is preliminary data.</text>
</comment>
<accession>A0A9W4DTV8</accession>
<proteinExistence type="predicted"/>
<evidence type="ECO:0000313" key="2">
    <source>
        <dbReference type="EMBL" id="CAG6393882.1"/>
    </source>
</evidence>
<sequence>MARDRPPGHRRRGRHAGVTGGDRRLFPQPSLRLADRRMGERAVQRGRLAGGTGGAVRGAGGALAGGHRGARTPVLGRLPGGCGERRILAGPGEPAARPAAVRPRGGRLVGGAAGAVAGRTRYPKGVAHCRGSGVHERERPAGCSPEPCGSEHRPDKSDEPAGRVNCVGLARIAHAQCAELARSHLTCPTATHASDHLPSCVPQQ</sequence>
<feature type="compositionally biased region" description="Gly residues" evidence="1">
    <location>
        <begin position="48"/>
        <end position="67"/>
    </location>
</feature>
<feature type="compositionally biased region" description="Basic and acidic residues" evidence="1">
    <location>
        <begin position="149"/>
        <end position="161"/>
    </location>
</feature>
<evidence type="ECO:0000313" key="3">
    <source>
        <dbReference type="Proteomes" id="UP001152519"/>
    </source>
</evidence>
<feature type="compositionally biased region" description="Basic and acidic residues" evidence="1">
    <location>
        <begin position="33"/>
        <end position="43"/>
    </location>
</feature>
<protein>
    <submittedName>
        <fullName evidence="2">Uncharacterized protein</fullName>
    </submittedName>
</protein>
<dbReference type="Proteomes" id="UP001152519">
    <property type="component" value="Unassembled WGS sequence"/>
</dbReference>
<dbReference type="AlphaFoldDB" id="A0A9W4DTV8"/>
<reference evidence="2" key="1">
    <citation type="submission" date="2021-05" db="EMBL/GenBank/DDBJ databases">
        <authorList>
            <person name="Arsene-Ploetze F."/>
        </authorList>
    </citation>
    <scope>NUCLEOTIDE SEQUENCE</scope>
    <source>
        <strain evidence="2">DSM 42138</strain>
    </source>
</reference>
<feature type="region of interest" description="Disordered" evidence="1">
    <location>
        <begin position="1"/>
        <end position="78"/>
    </location>
</feature>
<dbReference type="EMBL" id="CAJSLV010000051">
    <property type="protein sequence ID" value="CAG6393882.1"/>
    <property type="molecule type" value="Genomic_DNA"/>
</dbReference>
<gene>
    <name evidence="2" type="ORF">SCOCK_220136</name>
</gene>
<name>A0A9W4DTV8_9ACTN</name>
<evidence type="ECO:0000256" key="1">
    <source>
        <dbReference type="SAM" id="MobiDB-lite"/>
    </source>
</evidence>
<organism evidence="2 3">
    <name type="scientific">Actinacidiphila cocklensis</name>
    <dbReference type="NCBI Taxonomy" id="887465"/>
    <lineage>
        <taxon>Bacteria</taxon>
        <taxon>Bacillati</taxon>
        <taxon>Actinomycetota</taxon>
        <taxon>Actinomycetes</taxon>
        <taxon>Kitasatosporales</taxon>
        <taxon>Streptomycetaceae</taxon>
        <taxon>Actinacidiphila</taxon>
    </lineage>
</organism>
<feature type="region of interest" description="Disordered" evidence="1">
    <location>
        <begin position="131"/>
        <end position="162"/>
    </location>
</feature>
<keyword evidence="3" id="KW-1185">Reference proteome</keyword>